<dbReference type="InterPro" id="IPR011042">
    <property type="entry name" value="6-blade_b-propeller_TolB-like"/>
</dbReference>
<reference evidence="6 7" key="1">
    <citation type="journal article" date="2015" name="Stand. Genomic Sci.">
        <title>Genomic Encyclopedia of Bacterial and Archaeal Type Strains, Phase III: the genomes of soil and plant-associated and newly described type strains.</title>
        <authorList>
            <person name="Whitman W.B."/>
            <person name="Woyke T."/>
            <person name="Klenk H.P."/>
            <person name="Zhou Y."/>
            <person name="Lilburn T.G."/>
            <person name="Beck B.J."/>
            <person name="De Vos P."/>
            <person name="Vandamme P."/>
            <person name="Eisen J.A."/>
            <person name="Garrity G."/>
            <person name="Hugenholtz P."/>
            <person name="Kyrpides N.C."/>
        </authorList>
    </citation>
    <scope>NUCLEOTIDE SEQUENCE [LARGE SCALE GENOMIC DNA]</scope>
    <source>
        <strain evidence="6 7">CECT 7306</strain>
    </source>
</reference>
<dbReference type="InterPro" id="IPR013658">
    <property type="entry name" value="SGL"/>
</dbReference>
<accession>A0A3N1GAA0</accession>
<dbReference type="Proteomes" id="UP000276232">
    <property type="component" value="Unassembled WGS sequence"/>
</dbReference>
<feature type="binding site" evidence="3">
    <location>
        <position position="35"/>
    </location>
    <ligand>
        <name>a divalent metal cation</name>
        <dbReference type="ChEBI" id="CHEBI:60240"/>
    </ligand>
</feature>
<dbReference type="Gene3D" id="2.120.10.30">
    <property type="entry name" value="TolB, C-terminal domain"/>
    <property type="match status" value="1"/>
</dbReference>
<feature type="binding site" evidence="3">
    <location>
        <position position="226"/>
    </location>
    <ligand>
        <name>a divalent metal cation</name>
        <dbReference type="ChEBI" id="CHEBI:60240"/>
    </ligand>
</feature>
<feature type="region of interest" description="Disordered" evidence="4">
    <location>
        <begin position="1"/>
        <end position="22"/>
    </location>
</feature>
<dbReference type="GO" id="GO:0019853">
    <property type="term" value="P:L-ascorbic acid biosynthetic process"/>
    <property type="evidence" value="ECO:0007669"/>
    <property type="project" value="TreeGrafter"/>
</dbReference>
<dbReference type="RefSeq" id="WP_123380746.1">
    <property type="nucleotide sequence ID" value="NZ_RJKN01000007.1"/>
</dbReference>
<keyword evidence="7" id="KW-1185">Reference proteome</keyword>
<proteinExistence type="inferred from homology"/>
<feature type="binding site" evidence="3">
    <location>
        <position position="177"/>
    </location>
    <ligand>
        <name>a divalent metal cation</name>
        <dbReference type="ChEBI" id="CHEBI:60240"/>
    </ligand>
</feature>
<feature type="domain" description="SMP-30/Gluconolactonase/LRE-like region" evidence="5">
    <location>
        <begin position="34"/>
        <end position="284"/>
    </location>
</feature>
<keyword evidence="3" id="KW-0479">Metal-binding</keyword>
<evidence type="ECO:0000256" key="2">
    <source>
        <dbReference type="PIRSR" id="PIRSR605511-1"/>
    </source>
</evidence>
<feature type="binding site" evidence="3">
    <location>
        <position position="129"/>
    </location>
    <ligand>
        <name>substrate</name>
    </ligand>
</feature>
<dbReference type="AlphaFoldDB" id="A0A3N1GAA0"/>
<comment type="similarity">
    <text evidence="1">Belongs to the SMP-30/CGR1 family.</text>
</comment>
<dbReference type="PANTHER" id="PTHR10907">
    <property type="entry name" value="REGUCALCIN"/>
    <property type="match status" value="1"/>
</dbReference>
<feature type="active site" description="Proton donor/acceptor" evidence="2">
    <location>
        <position position="226"/>
    </location>
</feature>
<dbReference type="GO" id="GO:0004341">
    <property type="term" value="F:gluconolactonase activity"/>
    <property type="evidence" value="ECO:0007669"/>
    <property type="project" value="TreeGrafter"/>
</dbReference>
<feature type="binding site" evidence="3">
    <location>
        <position position="149"/>
    </location>
    <ligand>
        <name>substrate</name>
    </ligand>
</feature>
<dbReference type="GO" id="GO:0005509">
    <property type="term" value="F:calcium ion binding"/>
    <property type="evidence" value="ECO:0007669"/>
    <property type="project" value="TreeGrafter"/>
</dbReference>
<comment type="caution">
    <text evidence="6">The sequence shown here is derived from an EMBL/GenBank/DDBJ whole genome shotgun (WGS) entry which is preliminary data.</text>
</comment>
<keyword evidence="3" id="KW-0862">Zinc</keyword>
<evidence type="ECO:0000313" key="6">
    <source>
        <dbReference type="EMBL" id="ROP27144.1"/>
    </source>
</evidence>
<dbReference type="PANTHER" id="PTHR10907:SF47">
    <property type="entry name" value="REGUCALCIN"/>
    <property type="match status" value="1"/>
</dbReference>
<dbReference type="PRINTS" id="PR01790">
    <property type="entry name" value="SMP30FAMILY"/>
</dbReference>
<gene>
    <name evidence="6" type="ORF">EDC03_2667</name>
</gene>
<dbReference type="OrthoDB" id="2633250at2"/>
<comment type="cofactor">
    <cofactor evidence="3">
        <name>Zn(2+)</name>
        <dbReference type="ChEBI" id="CHEBI:29105"/>
    </cofactor>
    <text evidence="3">Binds 1 divalent metal cation per subunit.</text>
</comment>
<protein>
    <submittedName>
        <fullName evidence="6">Sugar lactone lactonase YvrE</fullName>
    </submittedName>
</protein>
<name>A0A3N1GAA0_9ACTN</name>
<evidence type="ECO:0000256" key="1">
    <source>
        <dbReference type="ARBA" id="ARBA00008853"/>
    </source>
</evidence>
<sequence length="316" mass="33321">MDDDAAGRPSTPDAGPEVPHLPARRVTSPLAHHGEGPVWDTAEATLRWVDMLRGDLLSWTPPPGWAGEEVADGAVRRDHLGDVLAVVRPRRDGGLVVALERCLALLGPGDLGAVPPRRLPEVWSDPGVRFNEGGCDPHGRFFVGSMAYDQRRGAASLYRLDPDLSVHVVLEGLTISNGLGWTPDGSAAWYHDTQTQSLDRLVLDDAGEVVSRTPVRETPDERGGPDGLAVDAEGCVWAALFGGSALHRISPDGELLAVVDVGARQVTACAFGGPDLADLFVTTSADGLDEGEDPAAGALFHLRPGVRGLPLTPFAG</sequence>
<dbReference type="EMBL" id="RJKN01000007">
    <property type="protein sequence ID" value="ROP27144.1"/>
    <property type="molecule type" value="Genomic_DNA"/>
</dbReference>
<feature type="binding site" evidence="3">
    <location>
        <position position="131"/>
    </location>
    <ligand>
        <name>substrate</name>
    </ligand>
</feature>
<evidence type="ECO:0000256" key="4">
    <source>
        <dbReference type="SAM" id="MobiDB-lite"/>
    </source>
</evidence>
<dbReference type="InterPro" id="IPR005511">
    <property type="entry name" value="SMP-30"/>
</dbReference>
<dbReference type="InParanoid" id="A0A3N1GAA0"/>
<evidence type="ECO:0000313" key="7">
    <source>
        <dbReference type="Proteomes" id="UP000276232"/>
    </source>
</evidence>
<dbReference type="Pfam" id="PF08450">
    <property type="entry name" value="SGL"/>
    <property type="match status" value="1"/>
</dbReference>
<dbReference type="SUPFAM" id="SSF63829">
    <property type="entry name" value="Calcium-dependent phosphotriesterase"/>
    <property type="match status" value="1"/>
</dbReference>
<organism evidence="6 7">
    <name type="scientific">Pseudokineococcus lusitanus</name>
    <dbReference type="NCBI Taxonomy" id="763993"/>
    <lineage>
        <taxon>Bacteria</taxon>
        <taxon>Bacillati</taxon>
        <taxon>Actinomycetota</taxon>
        <taxon>Actinomycetes</taxon>
        <taxon>Kineosporiales</taxon>
        <taxon>Kineosporiaceae</taxon>
        <taxon>Pseudokineococcus</taxon>
    </lineage>
</organism>
<evidence type="ECO:0000259" key="5">
    <source>
        <dbReference type="Pfam" id="PF08450"/>
    </source>
</evidence>
<evidence type="ECO:0000256" key="3">
    <source>
        <dbReference type="PIRSR" id="PIRSR605511-2"/>
    </source>
</evidence>